<dbReference type="Proteomes" id="UP000234803">
    <property type="component" value="Unassembled WGS sequence"/>
</dbReference>
<comment type="caution">
    <text evidence="2">The sequence shown here is derived from an EMBL/GenBank/DDBJ whole genome shotgun (WGS) entry which is preliminary data.</text>
</comment>
<dbReference type="SUPFAM" id="SSF82771">
    <property type="entry name" value="GIY-YIG endonuclease"/>
    <property type="match status" value="1"/>
</dbReference>
<protein>
    <submittedName>
        <fullName evidence="2">Excinuclease ABC subunit C</fullName>
    </submittedName>
</protein>
<proteinExistence type="predicted"/>
<evidence type="ECO:0000313" key="2">
    <source>
        <dbReference type="EMBL" id="PLS07683.1"/>
    </source>
</evidence>
<dbReference type="RefSeq" id="WP_101860525.1">
    <property type="nucleotide sequence ID" value="NZ_PGUV01000007.1"/>
</dbReference>
<dbReference type="AlphaFoldDB" id="A0A9Q6A9J4"/>
<feature type="domain" description="GIY-YIG" evidence="1">
    <location>
        <begin position="78"/>
        <end position="163"/>
    </location>
</feature>
<dbReference type="InterPro" id="IPR000305">
    <property type="entry name" value="GIY-YIG_endonuc"/>
</dbReference>
<evidence type="ECO:0000259" key="1">
    <source>
        <dbReference type="PROSITE" id="PS50164"/>
    </source>
</evidence>
<dbReference type="EMBL" id="PGUV01000007">
    <property type="protein sequence ID" value="PLS07683.1"/>
    <property type="molecule type" value="Genomic_DNA"/>
</dbReference>
<gene>
    <name evidence="2" type="ORF">CUU63_10370</name>
</gene>
<accession>A0A9Q6A9J4</accession>
<evidence type="ECO:0000313" key="3">
    <source>
        <dbReference type="Proteomes" id="UP000234803"/>
    </source>
</evidence>
<organism evidence="2 3">
    <name type="scientific">Bacillus halotolerans</name>
    <dbReference type="NCBI Taxonomy" id="260554"/>
    <lineage>
        <taxon>Bacteria</taxon>
        <taxon>Bacillati</taxon>
        <taxon>Bacillota</taxon>
        <taxon>Bacilli</taxon>
        <taxon>Bacillales</taxon>
        <taxon>Bacillaceae</taxon>
        <taxon>Bacillus</taxon>
    </lineage>
</organism>
<name>A0A9Q6A9J4_9BACI</name>
<sequence length="247" mass="29317">MLTEDELKWMREVLRDYEFGEISPSYFYKKKTEIERNRNRGIVRKELDTLRNKMRKYTPDELLSFRKISDRDIHDYENFSVIYIIHNCNLDEYYIGQAVKVVDRARMHFLANAGNEEVYKDFSLGDTFSISCIPLNITSYSTLNELEDNAIRAYDSFHNGYNKMPGNVMDKYIFKNDDYEKAANLILDKIKGTELFASLTNDRKRMKYTRSLFTELELPENIHFRLGLVKCIKAYQKANKANIRNKE</sequence>
<dbReference type="PROSITE" id="PS50164">
    <property type="entry name" value="GIY_YIG"/>
    <property type="match status" value="1"/>
</dbReference>
<dbReference type="InterPro" id="IPR035901">
    <property type="entry name" value="GIY-YIG_endonuc_sf"/>
</dbReference>
<dbReference type="Gene3D" id="3.40.1440.10">
    <property type="entry name" value="GIY-YIG endonuclease"/>
    <property type="match status" value="1"/>
</dbReference>
<reference evidence="2 3" key="1">
    <citation type="submission" date="2017-12" db="EMBL/GenBank/DDBJ databases">
        <title>Comparative Functional Genomics of Dry Heat Resistant strains isolated from the Viking Spacecraft.</title>
        <authorList>
            <person name="Seuylemezian A."/>
            <person name="Cooper K."/>
            <person name="Vaishampayan P."/>
        </authorList>
    </citation>
    <scope>NUCLEOTIDE SEQUENCE [LARGE SCALE GENOMIC DNA]</scope>
    <source>
        <strain evidence="2 3">V48-19</strain>
    </source>
</reference>